<reference evidence="1 2" key="2">
    <citation type="submission" date="2018-06" db="EMBL/GenBank/DDBJ databases">
        <title>Metagenomic assembly of (sub)arctic Cyanobacteria and their associated microbiome from non-axenic cultures.</title>
        <authorList>
            <person name="Baurain D."/>
        </authorList>
    </citation>
    <scope>NUCLEOTIDE SEQUENCE [LARGE SCALE GENOMIC DNA]</scope>
    <source>
        <strain evidence="1">ULC129bin1</strain>
    </source>
</reference>
<name>A0A2W4U7W9_9CYAN</name>
<dbReference type="Proteomes" id="UP000249354">
    <property type="component" value="Unassembled WGS sequence"/>
</dbReference>
<sequence length="64" mass="7140">MAPDEIDSDRYQKAIAVAQLEDRVSQMPDGVKTLVGDRVYKLSNGRLKQSATYREVIAAAIRCK</sequence>
<organism evidence="1 2">
    <name type="scientific">Leptolyngbya foveolarum</name>
    <dbReference type="NCBI Taxonomy" id="47253"/>
    <lineage>
        <taxon>Bacteria</taxon>
        <taxon>Bacillati</taxon>
        <taxon>Cyanobacteriota</taxon>
        <taxon>Cyanophyceae</taxon>
        <taxon>Leptolyngbyales</taxon>
        <taxon>Leptolyngbyaceae</taxon>
        <taxon>Leptolyngbya group</taxon>
        <taxon>Leptolyngbya</taxon>
    </lineage>
</organism>
<protein>
    <submittedName>
        <fullName evidence="1">Uncharacterized protein</fullName>
    </submittedName>
</protein>
<dbReference type="InterPro" id="IPR027417">
    <property type="entry name" value="P-loop_NTPase"/>
</dbReference>
<reference evidence="2" key="1">
    <citation type="submission" date="2018-04" db="EMBL/GenBank/DDBJ databases">
        <authorList>
            <person name="Cornet L."/>
        </authorList>
    </citation>
    <scope>NUCLEOTIDE SEQUENCE [LARGE SCALE GENOMIC DNA]</scope>
</reference>
<accession>A0A2W4U7W9</accession>
<evidence type="ECO:0000313" key="2">
    <source>
        <dbReference type="Proteomes" id="UP000249354"/>
    </source>
</evidence>
<evidence type="ECO:0000313" key="1">
    <source>
        <dbReference type="EMBL" id="PZO17336.1"/>
    </source>
</evidence>
<comment type="caution">
    <text evidence="1">The sequence shown here is derived from an EMBL/GenBank/DDBJ whole genome shotgun (WGS) entry which is preliminary data.</text>
</comment>
<dbReference type="AlphaFoldDB" id="A0A2W4U7W9"/>
<gene>
    <name evidence="1" type="ORF">DCF25_11350</name>
</gene>
<dbReference type="Gene3D" id="3.40.50.300">
    <property type="entry name" value="P-loop containing nucleotide triphosphate hydrolases"/>
    <property type="match status" value="1"/>
</dbReference>
<proteinExistence type="predicted"/>
<dbReference type="EMBL" id="QBMC01000069">
    <property type="protein sequence ID" value="PZO17336.1"/>
    <property type="molecule type" value="Genomic_DNA"/>
</dbReference>